<gene>
    <name evidence="9" type="ORF">GCM10023226_36590</name>
</gene>
<evidence type="ECO:0000256" key="4">
    <source>
        <dbReference type="ARBA" id="ARBA00022723"/>
    </source>
</evidence>
<dbReference type="InterPro" id="IPR001128">
    <property type="entry name" value="Cyt_P450"/>
</dbReference>
<dbReference type="PRINTS" id="PR00465">
    <property type="entry name" value="EP450IV"/>
</dbReference>
<protein>
    <submittedName>
        <fullName evidence="9">Cytochrome P450</fullName>
    </submittedName>
</protein>
<comment type="similarity">
    <text evidence="2 8">Belongs to the cytochrome P450 family.</text>
</comment>
<name>A0ABP8WUR5_9ACTN</name>
<evidence type="ECO:0000313" key="10">
    <source>
        <dbReference type="Proteomes" id="UP001500621"/>
    </source>
</evidence>
<keyword evidence="7 8" id="KW-0503">Monooxygenase</keyword>
<dbReference type="SUPFAM" id="SSF48264">
    <property type="entry name" value="Cytochrome P450"/>
    <property type="match status" value="1"/>
</dbReference>
<evidence type="ECO:0000256" key="1">
    <source>
        <dbReference type="ARBA" id="ARBA00001971"/>
    </source>
</evidence>
<proteinExistence type="inferred from homology"/>
<sequence length="446" mass="50434">MTLTDSPALREATGPRLGLAHLLRLRSHPDTHTAWLRERYGEVYTLRVFGVDMHVAHGPDAFEQVFVNRDKVFASGPAWSHFIGPFFHRGLMLLDAEEHLHHRRIMQHAFGQDELRRYHRLMLPHLRRHLAAWEGVENPRLQQMFKALTLDLALEVFVGVDLDDAQRRAVNRDFVDAVRAGTAVVRRPLPGGVGPWSRGLAARARLERFFREALPAKRREGGEDLFARLCAATDDHGNEFSDDDVVDHMIFLLMAAHDTTTTTLTSMAYQLARHPRWQDRCREESLAAPEPDVVGTADLPSLDLVMKESLRLCAPVPSIPRIATRETSIGGYRIPAGAFVTTSPYTNQHDAAIWPDPQRFDPERFAPHRREDKAHRLAFQSFGAGVHKCIGMHFAGMQVRAVLHELLTRYTWSVPPDYRLPIDLTALPVATDGLPVRLVVRTGRST</sequence>
<evidence type="ECO:0000256" key="6">
    <source>
        <dbReference type="ARBA" id="ARBA00023004"/>
    </source>
</evidence>
<keyword evidence="5 8" id="KW-0560">Oxidoreductase</keyword>
<dbReference type="EMBL" id="BAABIM010000004">
    <property type="protein sequence ID" value="GAA4694947.1"/>
    <property type="molecule type" value="Genomic_DNA"/>
</dbReference>
<dbReference type="PRINTS" id="PR00385">
    <property type="entry name" value="P450"/>
</dbReference>
<keyword evidence="3 8" id="KW-0349">Heme</keyword>
<dbReference type="Proteomes" id="UP001500621">
    <property type="component" value="Unassembled WGS sequence"/>
</dbReference>
<dbReference type="InterPro" id="IPR036396">
    <property type="entry name" value="Cyt_P450_sf"/>
</dbReference>
<dbReference type="PANTHER" id="PTHR24286">
    <property type="entry name" value="CYTOCHROME P450 26"/>
    <property type="match status" value="1"/>
</dbReference>
<evidence type="ECO:0000313" key="9">
    <source>
        <dbReference type="EMBL" id="GAA4694947.1"/>
    </source>
</evidence>
<keyword evidence="10" id="KW-1185">Reference proteome</keyword>
<keyword evidence="6 8" id="KW-0408">Iron</keyword>
<comment type="cofactor">
    <cofactor evidence="1">
        <name>heme</name>
        <dbReference type="ChEBI" id="CHEBI:30413"/>
    </cofactor>
</comment>
<dbReference type="Pfam" id="PF00067">
    <property type="entry name" value="p450"/>
    <property type="match status" value="1"/>
</dbReference>
<evidence type="ECO:0000256" key="7">
    <source>
        <dbReference type="ARBA" id="ARBA00023033"/>
    </source>
</evidence>
<evidence type="ECO:0000256" key="2">
    <source>
        <dbReference type="ARBA" id="ARBA00010617"/>
    </source>
</evidence>
<dbReference type="Gene3D" id="1.10.630.10">
    <property type="entry name" value="Cytochrome P450"/>
    <property type="match status" value="1"/>
</dbReference>
<dbReference type="PANTHER" id="PTHR24286:SF24">
    <property type="entry name" value="LANOSTEROL 14-ALPHA DEMETHYLASE"/>
    <property type="match status" value="1"/>
</dbReference>
<evidence type="ECO:0000256" key="3">
    <source>
        <dbReference type="ARBA" id="ARBA00022617"/>
    </source>
</evidence>
<dbReference type="InterPro" id="IPR002403">
    <property type="entry name" value="Cyt_P450_E_grp-IV"/>
</dbReference>
<organism evidence="9 10">
    <name type="scientific">Nocardioides nanhaiensis</name>
    <dbReference type="NCBI Taxonomy" id="1476871"/>
    <lineage>
        <taxon>Bacteria</taxon>
        <taxon>Bacillati</taxon>
        <taxon>Actinomycetota</taxon>
        <taxon>Actinomycetes</taxon>
        <taxon>Propionibacteriales</taxon>
        <taxon>Nocardioidaceae</taxon>
        <taxon>Nocardioides</taxon>
    </lineage>
</organism>
<evidence type="ECO:0000256" key="8">
    <source>
        <dbReference type="RuleBase" id="RU000461"/>
    </source>
</evidence>
<dbReference type="InterPro" id="IPR017972">
    <property type="entry name" value="Cyt_P450_CS"/>
</dbReference>
<evidence type="ECO:0000256" key="5">
    <source>
        <dbReference type="ARBA" id="ARBA00023002"/>
    </source>
</evidence>
<comment type="caution">
    <text evidence="9">The sequence shown here is derived from an EMBL/GenBank/DDBJ whole genome shotgun (WGS) entry which is preliminary data.</text>
</comment>
<keyword evidence="4 8" id="KW-0479">Metal-binding</keyword>
<accession>A0ABP8WUR5</accession>
<reference evidence="10" key="1">
    <citation type="journal article" date="2019" name="Int. J. Syst. Evol. Microbiol.">
        <title>The Global Catalogue of Microorganisms (GCM) 10K type strain sequencing project: providing services to taxonomists for standard genome sequencing and annotation.</title>
        <authorList>
            <consortium name="The Broad Institute Genomics Platform"/>
            <consortium name="The Broad Institute Genome Sequencing Center for Infectious Disease"/>
            <person name="Wu L."/>
            <person name="Ma J."/>
        </authorList>
    </citation>
    <scope>NUCLEOTIDE SEQUENCE [LARGE SCALE GENOMIC DNA]</scope>
    <source>
        <strain evidence="10">JCM 18127</strain>
    </source>
</reference>
<dbReference type="RefSeq" id="WP_345268598.1">
    <property type="nucleotide sequence ID" value="NZ_BAABIM010000004.1"/>
</dbReference>
<dbReference type="PROSITE" id="PS00086">
    <property type="entry name" value="CYTOCHROME_P450"/>
    <property type="match status" value="1"/>
</dbReference>